<keyword evidence="1" id="KW-0472">Membrane</keyword>
<dbReference type="EMBL" id="CP109535">
    <property type="protein sequence ID" value="WTY95890.1"/>
    <property type="molecule type" value="Genomic_DNA"/>
</dbReference>
<feature type="transmembrane region" description="Helical" evidence="1">
    <location>
        <begin position="347"/>
        <end position="364"/>
    </location>
</feature>
<sequence length="516" mass="55880">MNGLSGRGGRNRCDRAVTSKGFRCGGTVLDLNQSETEAPGERAPRQAGGTPHPAPLRPYLIAAVALCAVYFLYAYLRFSHFQSPSWDLGIFEQEVRAYAGFDAPVVDIKGPGYLILGDHFSPVVALLVPLYWIWPSAVALLFAQAALFAASAVVVGRTVQQILGGRSGLCVTVAYGLSWGLQEAVKADFHEIAFAVPLLALVCRALLMERWRAVVLWSLPLVLVKEDLGVTVAVVGLLLALYGRRLQGFLLAAFGVLAFALTVLVLIPAASSAGTYDYWKKIEEDGGQEVSLLHSVLGVFDSSVKLEMLVFLVGITAFMALRSPLILLVLPTLGWRLLSQDSNHWGMVWHYSAILMPVVFLAMADGIRRSQDSKRPWLVSYANVAVPVAAAVAIALTQHLPFRELLRPETYRADVRTHAAEEALEAIPVGARVETDITLMAHLTGDRTVYWVGGAPGTAPDVVALNLDFGWSQPIDDPVKYAQQLHPEARYRVTREAGPFVVMERTAGSAAAPGNG</sequence>
<keyword evidence="1" id="KW-1133">Transmembrane helix</keyword>
<accession>A0AAU3GS61</accession>
<feature type="transmembrane region" description="Helical" evidence="1">
    <location>
        <begin position="376"/>
        <end position="396"/>
    </location>
</feature>
<dbReference type="Pfam" id="PF09852">
    <property type="entry name" value="DUF2079"/>
    <property type="match status" value="1"/>
</dbReference>
<reference evidence="2" key="1">
    <citation type="submission" date="2022-10" db="EMBL/GenBank/DDBJ databases">
        <title>The complete genomes of actinobacterial strains from the NBC collection.</title>
        <authorList>
            <person name="Joergensen T.S."/>
            <person name="Alvarez Arevalo M."/>
            <person name="Sterndorff E.B."/>
            <person name="Faurdal D."/>
            <person name="Vuksanovic O."/>
            <person name="Mourched A.-S."/>
            <person name="Charusanti P."/>
            <person name="Shaw S."/>
            <person name="Blin K."/>
            <person name="Weber T."/>
        </authorList>
    </citation>
    <scope>NUCLEOTIDE SEQUENCE</scope>
    <source>
        <strain evidence="2">NBC_01401</strain>
    </source>
</reference>
<feature type="transmembrane region" description="Helical" evidence="1">
    <location>
        <begin position="309"/>
        <end position="335"/>
    </location>
</feature>
<gene>
    <name evidence="2" type="ORF">OG626_13725</name>
</gene>
<keyword evidence="1" id="KW-0812">Transmembrane</keyword>
<feature type="transmembrane region" description="Helical" evidence="1">
    <location>
        <begin position="248"/>
        <end position="271"/>
    </location>
</feature>
<feature type="transmembrane region" description="Helical" evidence="1">
    <location>
        <begin position="163"/>
        <end position="181"/>
    </location>
</feature>
<feature type="transmembrane region" description="Helical" evidence="1">
    <location>
        <begin position="131"/>
        <end position="156"/>
    </location>
</feature>
<dbReference type="InterPro" id="IPR018650">
    <property type="entry name" value="STSV1_Orf64"/>
</dbReference>
<feature type="transmembrane region" description="Helical" evidence="1">
    <location>
        <begin position="59"/>
        <end position="76"/>
    </location>
</feature>
<protein>
    <submittedName>
        <fullName evidence="2">DUF2079 domain-containing protein</fullName>
    </submittedName>
</protein>
<organism evidence="2">
    <name type="scientific">Streptomyces sp. NBC_01401</name>
    <dbReference type="NCBI Taxonomy" id="2903854"/>
    <lineage>
        <taxon>Bacteria</taxon>
        <taxon>Bacillati</taxon>
        <taxon>Actinomycetota</taxon>
        <taxon>Actinomycetes</taxon>
        <taxon>Kitasatosporales</taxon>
        <taxon>Streptomycetaceae</taxon>
        <taxon>Streptomyces</taxon>
    </lineage>
</organism>
<name>A0AAU3GS61_9ACTN</name>
<feature type="transmembrane region" description="Helical" evidence="1">
    <location>
        <begin position="214"/>
        <end position="242"/>
    </location>
</feature>
<dbReference type="AlphaFoldDB" id="A0AAU3GS61"/>
<evidence type="ECO:0000256" key="1">
    <source>
        <dbReference type="SAM" id="Phobius"/>
    </source>
</evidence>
<evidence type="ECO:0000313" key="2">
    <source>
        <dbReference type="EMBL" id="WTY95890.1"/>
    </source>
</evidence>
<proteinExistence type="predicted"/>
<feature type="transmembrane region" description="Helical" evidence="1">
    <location>
        <begin position="187"/>
        <end position="207"/>
    </location>
</feature>